<proteinExistence type="predicted"/>
<keyword evidence="2" id="KW-0808">Transferase</keyword>
<dbReference type="InterPro" id="IPR029063">
    <property type="entry name" value="SAM-dependent_MTases_sf"/>
</dbReference>
<gene>
    <name evidence="4" type="ORF">AYL99_09454</name>
</gene>
<reference evidence="4 5" key="1">
    <citation type="submission" date="2016-04" db="EMBL/GenBank/DDBJ databases">
        <title>Draft genome of Fonsecaea erecta CBS 125763.</title>
        <authorList>
            <person name="Weiss V.A."/>
            <person name="Vicente V.A."/>
            <person name="Raittz R.T."/>
            <person name="Moreno L.F."/>
            <person name="De Souza E.M."/>
            <person name="Pedrosa F.O."/>
            <person name="Steffens M.B."/>
            <person name="Faoro H."/>
            <person name="Tadra-Sfeir M.Z."/>
            <person name="Najafzadeh M.J."/>
            <person name="Felipe M.S."/>
            <person name="Teixeira M."/>
            <person name="Sun J."/>
            <person name="Xi L."/>
            <person name="Gomes R."/>
            <person name="De Azevedo C.M."/>
            <person name="Salgado C.G."/>
            <person name="Da Silva M.B."/>
            <person name="Nascimento M.F."/>
            <person name="Queiroz-Telles F."/>
            <person name="Attili D.S."/>
            <person name="Gorbushina A."/>
        </authorList>
    </citation>
    <scope>NUCLEOTIDE SEQUENCE [LARGE SCALE GENOMIC DNA]</scope>
    <source>
        <strain evidence="4 5">CBS 125763</strain>
    </source>
</reference>
<evidence type="ECO:0000313" key="5">
    <source>
        <dbReference type="Proteomes" id="UP000078343"/>
    </source>
</evidence>
<evidence type="ECO:0000313" key="4">
    <source>
        <dbReference type="EMBL" id="OAP56275.1"/>
    </source>
</evidence>
<evidence type="ECO:0008006" key="6">
    <source>
        <dbReference type="Google" id="ProtNLM"/>
    </source>
</evidence>
<feature type="compositionally biased region" description="Low complexity" evidence="3">
    <location>
        <begin position="711"/>
        <end position="724"/>
    </location>
</feature>
<protein>
    <recommendedName>
        <fullName evidence="6">DNA (cytosine-5-)-methyltransferase</fullName>
    </recommendedName>
</protein>
<feature type="compositionally biased region" description="Acidic residues" evidence="3">
    <location>
        <begin position="728"/>
        <end position="739"/>
    </location>
</feature>
<dbReference type="Proteomes" id="UP000078343">
    <property type="component" value="Unassembled WGS sequence"/>
</dbReference>
<dbReference type="SUPFAM" id="SSF53335">
    <property type="entry name" value="S-adenosyl-L-methionine-dependent methyltransferases"/>
    <property type="match status" value="1"/>
</dbReference>
<keyword evidence="5" id="KW-1185">Reference proteome</keyword>
<sequence>MSYYFFPSPAFRQLDAITSPEDDDYDGYESDPDFEADDGREVLKKSLHHLGLAKNYTPQWRREDAFREFYQNWKDGIVASFGVDPRFFKPVFDRNDDREIHITARTESGHLLGYIRFNGKQGTLELTNFKAKLDRKHLALGATSKRNNDTFAGGHGEGFKLAALVMRRNGHSVMFETNSFRWNFSFRGSDPHLCCLLNNPRPKLLREQRDEYERRQRSARDAHRGLTSYIWEDMTVKIGKSRDREGAQKVSEQDFRAWMRVSIDLDPPDPTQSVPTITGHLIFDPRFRNRIYLHGLLVSESAGDSQGGKSYHFGYNFHRGKINRDRQRMTDQDEEARTLASIWEQAIVLRGNFVIDAYIKLFAEDEEASDVVQAYRYMGPVTAQNLCRRLKESHPEAFFYADRGESERNATTDEDIISKELKKRPLKLGKKIWSILRKEPPLMRTPLEERNHLFESSQRIEPGQDIFGLNIIRALNGAFTLHPELSNVNIEFVDGADTAIDLLYAADRNLLRIHAKWLDVARVHEGSCCEFFKVAGEQLTSESAFFCDHVVQDLLAAAFEEVRTPLGLTLATAAWLRRNANEYLRKMPRAIRMRFLDAGKKLKVEWVGNESGAFTVRYGANIQYCVTLHKESTCGRRKTEVLNVAATHPASEQPAQVNDLCDCPTRTVTQVLSKAIFDGLDPNASYFPMVSRAETPSFFGLPPPSSHHLTASASESGSNYGSSYDTLKEEDSDSDETVDLEARDPQPSARPEAVVLQSTRVQDDEHEWQEWHQQHCQSNQTRVSPPPNQAFEVDAIVLPSIYCMRLRLTLEQGCYYHVLLAGEEREQVIFVHNTSFINIRSGHGYSLLVTKYSFLSSIFSHKNPPSSVTPIADDQEVILHFCDFDKMRAPQDAEAISLDDILSAYRVGTGRDSVSHIPRHRADTKSETLFCRFGISEASADGRVNSMTPLAPHLLLHQENRSQRSSFPSETPPVAFDLSPSVLGVSEGFAASGFTIQAAFGLDERRHTTWMNRHGIAQCFDGPIPRIFKDFDSGKLQPIRHQNPALPKVLLFAHDQTCFRLNAQNCQMPTLHQFLKPLDAVQKAVEVLRPDFLVMLLPPAVRHPSAMARFSKMLFNFLEMGFSVHSTLIRLSDYGVPQERSILATIASPDGVPMPWKLDDYTAGRQLPATIGSLIGDLAFENPRLQSKPNTGFVCKLPTRPGSAAGASKPVYNHYTGIRVAPSAPNISMDSEALYISSRQKVWIHPVRRDRVTVRELARLQGIADELPFSGSIEDQYETVCKALPPIVAEMIAHTIREAIDNSRVVPVSGGGGNNRRKRARVMRG</sequence>
<name>A0A178ZB11_9EURO</name>
<dbReference type="InterPro" id="IPR001525">
    <property type="entry name" value="C5_MeTfrase"/>
</dbReference>
<evidence type="ECO:0000256" key="2">
    <source>
        <dbReference type="ARBA" id="ARBA00022679"/>
    </source>
</evidence>
<comment type="caution">
    <text evidence="4">The sequence shown here is derived from an EMBL/GenBank/DDBJ whole genome shotgun (WGS) entry which is preliminary data.</text>
</comment>
<dbReference type="Gene3D" id="3.90.120.10">
    <property type="entry name" value="DNA Methylase, subunit A, domain 2"/>
    <property type="match status" value="1"/>
</dbReference>
<dbReference type="GO" id="GO:0008168">
    <property type="term" value="F:methyltransferase activity"/>
    <property type="evidence" value="ECO:0007669"/>
    <property type="project" value="UniProtKB-KW"/>
</dbReference>
<keyword evidence="1" id="KW-0489">Methyltransferase</keyword>
<feature type="region of interest" description="Disordered" evidence="3">
    <location>
        <begin position="701"/>
        <end position="754"/>
    </location>
</feature>
<dbReference type="EMBL" id="LVYI01000009">
    <property type="protein sequence ID" value="OAP56275.1"/>
    <property type="molecule type" value="Genomic_DNA"/>
</dbReference>
<dbReference type="Gene3D" id="3.40.50.150">
    <property type="entry name" value="Vaccinia Virus protein VP39"/>
    <property type="match status" value="1"/>
</dbReference>
<evidence type="ECO:0000256" key="1">
    <source>
        <dbReference type="ARBA" id="ARBA00022603"/>
    </source>
</evidence>
<dbReference type="OrthoDB" id="5376140at2759"/>
<evidence type="ECO:0000256" key="3">
    <source>
        <dbReference type="SAM" id="MobiDB-lite"/>
    </source>
</evidence>
<accession>A0A178ZB11</accession>
<dbReference type="GeneID" id="30013622"/>
<dbReference type="RefSeq" id="XP_018689642.1">
    <property type="nucleotide sequence ID" value="XM_018840961.1"/>
</dbReference>
<dbReference type="GO" id="GO:0032259">
    <property type="term" value="P:methylation"/>
    <property type="evidence" value="ECO:0007669"/>
    <property type="project" value="UniProtKB-KW"/>
</dbReference>
<dbReference type="Pfam" id="PF00145">
    <property type="entry name" value="DNA_methylase"/>
    <property type="match status" value="1"/>
</dbReference>
<organism evidence="4 5">
    <name type="scientific">Fonsecaea erecta</name>
    <dbReference type="NCBI Taxonomy" id="1367422"/>
    <lineage>
        <taxon>Eukaryota</taxon>
        <taxon>Fungi</taxon>
        <taxon>Dikarya</taxon>
        <taxon>Ascomycota</taxon>
        <taxon>Pezizomycotina</taxon>
        <taxon>Eurotiomycetes</taxon>
        <taxon>Chaetothyriomycetidae</taxon>
        <taxon>Chaetothyriales</taxon>
        <taxon>Herpotrichiellaceae</taxon>
        <taxon>Fonsecaea</taxon>
    </lineage>
</organism>